<dbReference type="PANTHER" id="PTHR36901">
    <property type="entry name" value="F-BOX DOMAIN CONTAINING PROTEIN, EXPRESSED-RELATED"/>
    <property type="match status" value="1"/>
</dbReference>
<dbReference type="Pfam" id="PF03478">
    <property type="entry name" value="Beta-prop_KIB1-4"/>
    <property type="match status" value="1"/>
</dbReference>
<evidence type="ECO:0000313" key="4">
    <source>
        <dbReference type="Proteomes" id="UP000007015"/>
    </source>
</evidence>
<keyword evidence="4" id="KW-1185">Reference proteome</keyword>
<gene>
    <name evidence="3" type="ORF">OsI_34335</name>
</gene>
<sequence length="162" mass="18193">MAESGWQWLLPELLEEIAGRLVTEADHVHVHQVFLSGDPLSSPPPQQWMALASQQNVPRADSQKTYFWRPGDASWCLMTPPRPNYSTSRIESVAFHDGKLIFVDWQQLLVVYDLNSIAAGTTPPAPPAFRCNGSRPSPRFTSRRPPSGRRRQSGGSWSLGRR</sequence>
<feature type="region of interest" description="Disordered" evidence="1">
    <location>
        <begin position="123"/>
        <end position="162"/>
    </location>
</feature>
<dbReference type="EMBL" id="CM000135">
    <property type="protein sequence ID" value="EAY79218.1"/>
    <property type="molecule type" value="Genomic_DNA"/>
</dbReference>
<evidence type="ECO:0000256" key="1">
    <source>
        <dbReference type="SAM" id="MobiDB-lite"/>
    </source>
</evidence>
<feature type="compositionally biased region" description="Low complexity" evidence="1">
    <location>
        <begin position="133"/>
        <end position="145"/>
    </location>
</feature>
<name>A2Z9D4_ORYSI</name>
<feature type="compositionally biased region" description="Low complexity" evidence="1">
    <location>
        <begin position="153"/>
        <end position="162"/>
    </location>
</feature>
<dbReference type="AlphaFoldDB" id="A2Z9D4"/>
<dbReference type="PANTHER" id="PTHR36901:SF1">
    <property type="entry name" value="F-BOX DOMAIN CONTAINING PROTEIN, EXPRESSED"/>
    <property type="match status" value="1"/>
</dbReference>
<dbReference type="InterPro" id="IPR005174">
    <property type="entry name" value="KIB1-4_b-propeller"/>
</dbReference>
<feature type="domain" description="KIB1-4 beta-propeller" evidence="2">
    <location>
        <begin position="10"/>
        <end position="119"/>
    </location>
</feature>
<evidence type="ECO:0000313" key="3">
    <source>
        <dbReference type="EMBL" id="EAY79218.1"/>
    </source>
</evidence>
<dbReference type="Proteomes" id="UP000007015">
    <property type="component" value="Chromosome 10"/>
</dbReference>
<accession>A2Z9D4</accession>
<dbReference type="Gramene" id="BGIOSGA031546-TA">
    <property type="protein sequence ID" value="BGIOSGA031546-PA"/>
    <property type="gene ID" value="BGIOSGA031546"/>
</dbReference>
<organism evidence="3 4">
    <name type="scientific">Oryza sativa subsp. indica</name>
    <name type="common">Rice</name>
    <dbReference type="NCBI Taxonomy" id="39946"/>
    <lineage>
        <taxon>Eukaryota</taxon>
        <taxon>Viridiplantae</taxon>
        <taxon>Streptophyta</taxon>
        <taxon>Embryophyta</taxon>
        <taxon>Tracheophyta</taxon>
        <taxon>Spermatophyta</taxon>
        <taxon>Magnoliopsida</taxon>
        <taxon>Liliopsida</taxon>
        <taxon>Poales</taxon>
        <taxon>Poaceae</taxon>
        <taxon>BOP clade</taxon>
        <taxon>Oryzoideae</taxon>
        <taxon>Oryzeae</taxon>
        <taxon>Oryzinae</taxon>
        <taxon>Oryza</taxon>
        <taxon>Oryza sativa</taxon>
    </lineage>
</organism>
<proteinExistence type="predicted"/>
<reference evidence="3 4" key="1">
    <citation type="journal article" date="2005" name="PLoS Biol.">
        <title>The genomes of Oryza sativa: a history of duplications.</title>
        <authorList>
            <person name="Yu J."/>
            <person name="Wang J."/>
            <person name="Lin W."/>
            <person name="Li S."/>
            <person name="Li H."/>
            <person name="Zhou J."/>
            <person name="Ni P."/>
            <person name="Dong W."/>
            <person name="Hu S."/>
            <person name="Zeng C."/>
            <person name="Zhang J."/>
            <person name="Zhang Y."/>
            <person name="Li R."/>
            <person name="Xu Z."/>
            <person name="Li S."/>
            <person name="Li X."/>
            <person name="Zheng H."/>
            <person name="Cong L."/>
            <person name="Lin L."/>
            <person name="Yin J."/>
            <person name="Geng J."/>
            <person name="Li G."/>
            <person name="Shi J."/>
            <person name="Liu J."/>
            <person name="Lv H."/>
            <person name="Li J."/>
            <person name="Wang J."/>
            <person name="Deng Y."/>
            <person name="Ran L."/>
            <person name="Shi X."/>
            <person name="Wang X."/>
            <person name="Wu Q."/>
            <person name="Li C."/>
            <person name="Ren X."/>
            <person name="Wang J."/>
            <person name="Wang X."/>
            <person name="Li D."/>
            <person name="Liu D."/>
            <person name="Zhang X."/>
            <person name="Ji Z."/>
            <person name="Zhao W."/>
            <person name="Sun Y."/>
            <person name="Zhang Z."/>
            <person name="Bao J."/>
            <person name="Han Y."/>
            <person name="Dong L."/>
            <person name="Ji J."/>
            <person name="Chen P."/>
            <person name="Wu S."/>
            <person name="Liu J."/>
            <person name="Xiao Y."/>
            <person name="Bu D."/>
            <person name="Tan J."/>
            <person name="Yang L."/>
            <person name="Ye C."/>
            <person name="Zhang J."/>
            <person name="Xu J."/>
            <person name="Zhou Y."/>
            <person name="Yu Y."/>
            <person name="Zhang B."/>
            <person name="Zhuang S."/>
            <person name="Wei H."/>
            <person name="Liu B."/>
            <person name="Lei M."/>
            <person name="Yu H."/>
            <person name="Li Y."/>
            <person name="Xu H."/>
            <person name="Wei S."/>
            <person name="He X."/>
            <person name="Fang L."/>
            <person name="Zhang Z."/>
            <person name="Zhang Y."/>
            <person name="Huang X."/>
            <person name="Su Z."/>
            <person name="Tong W."/>
            <person name="Li J."/>
            <person name="Tong Z."/>
            <person name="Li S."/>
            <person name="Ye J."/>
            <person name="Wang L."/>
            <person name="Fang L."/>
            <person name="Lei T."/>
            <person name="Chen C."/>
            <person name="Chen H."/>
            <person name="Xu Z."/>
            <person name="Li H."/>
            <person name="Huang H."/>
            <person name="Zhang F."/>
            <person name="Xu H."/>
            <person name="Li N."/>
            <person name="Zhao C."/>
            <person name="Li S."/>
            <person name="Dong L."/>
            <person name="Huang Y."/>
            <person name="Li L."/>
            <person name="Xi Y."/>
            <person name="Qi Q."/>
            <person name="Li W."/>
            <person name="Zhang B."/>
            <person name="Hu W."/>
            <person name="Zhang Y."/>
            <person name="Tian X."/>
            <person name="Jiao Y."/>
            <person name="Liang X."/>
            <person name="Jin J."/>
            <person name="Gao L."/>
            <person name="Zheng W."/>
            <person name="Hao B."/>
            <person name="Liu S."/>
            <person name="Wang W."/>
            <person name="Yuan L."/>
            <person name="Cao M."/>
            <person name="McDermott J."/>
            <person name="Samudrala R."/>
            <person name="Wang J."/>
            <person name="Wong G.K."/>
            <person name="Yang H."/>
        </authorList>
    </citation>
    <scope>NUCLEOTIDE SEQUENCE [LARGE SCALE GENOMIC DNA]</scope>
    <source>
        <strain evidence="4">cv. 93-11</strain>
    </source>
</reference>
<dbReference type="STRING" id="39946.A2Z9D4"/>
<dbReference type="HOGENOM" id="CLU_1638155_0_0_1"/>
<protein>
    <recommendedName>
        <fullName evidence="2">KIB1-4 beta-propeller domain-containing protein</fullName>
    </recommendedName>
</protein>
<evidence type="ECO:0000259" key="2">
    <source>
        <dbReference type="Pfam" id="PF03478"/>
    </source>
</evidence>